<reference evidence="1" key="1">
    <citation type="journal article" date="2014" name="Front. Microbiol.">
        <title>High frequency of phylogenetically diverse reductive dehalogenase-homologous genes in deep subseafloor sedimentary metagenomes.</title>
        <authorList>
            <person name="Kawai M."/>
            <person name="Futagami T."/>
            <person name="Toyoda A."/>
            <person name="Takaki Y."/>
            <person name="Nishi S."/>
            <person name="Hori S."/>
            <person name="Arai W."/>
            <person name="Tsubouchi T."/>
            <person name="Morono Y."/>
            <person name="Uchiyama I."/>
            <person name="Ito T."/>
            <person name="Fujiyama A."/>
            <person name="Inagaki F."/>
            <person name="Takami H."/>
        </authorList>
    </citation>
    <scope>NUCLEOTIDE SEQUENCE</scope>
    <source>
        <strain evidence="1">Expedition CK06-06</strain>
    </source>
</reference>
<dbReference type="AlphaFoldDB" id="X1CR39"/>
<gene>
    <name evidence="1" type="ORF">S01H4_61365</name>
</gene>
<proteinExistence type="predicted"/>
<name>X1CR39_9ZZZZ</name>
<dbReference type="EMBL" id="BART01036370">
    <property type="protein sequence ID" value="GAH10282.1"/>
    <property type="molecule type" value="Genomic_DNA"/>
</dbReference>
<organism evidence="1">
    <name type="scientific">marine sediment metagenome</name>
    <dbReference type="NCBI Taxonomy" id="412755"/>
    <lineage>
        <taxon>unclassified sequences</taxon>
        <taxon>metagenomes</taxon>
        <taxon>ecological metagenomes</taxon>
    </lineage>
</organism>
<comment type="caution">
    <text evidence="1">The sequence shown here is derived from an EMBL/GenBank/DDBJ whole genome shotgun (WGS) entry which is preliminary data.</text>
</comment>
<accession>X1CR39</accession>
<protein>
    <submittedName>
        <fullName evidence="1">Uncharacterized protein</fullName>
    </submittedName>
</protein>
<evidence type="ECO:0000313" key="1">
    <source>
        <dbReference type="EMBL" id="GAH10282.1"/>
    </source>
</evidence>
<sequence length="86" mass="10099">MIDITFIEEPCTQIYDPKIEIIKNDDIEKFENLEKVSGNKITLYLSKQFIEIYGKLNEYQLDIGGFFKKVLILKNIDPIIKNICKI</sequence>